<reference evidence="1 2" key="1">
    <citation type="submission" date="2022-06" db="EMBL/GenBank/DDBJ databases">
        <title>Isolation of gut microbiota from human fecal samples.</title>
        <authorList>
            <person name="Pamer E.G."/>
            <person name="Barat B."/>
            <person name="Waligurski E."/>
            <person name="Medina S."/>
            <person name="Paddock L."/>
            <person name="Mostad J."/>
        </authorList>
    </citation>
    <scope>NUCLEOTIDE SEQUENCE [LARGE SCALE GENOMIC DNA]</scope>
    <source>
        <strain evidence="1 2">DFI.1.1</strain>
    </source>
</reference>
<proteinExistence type="predicted"/>
<evidence type="ECO:0000313" key="1">
    <source>
        <dbReference type="EMBL" id="MCQ5343164.1"/>
    </source>
</evidence>
<evidence type="ECO:0008006" key="3">
    <source>
        <dbReference type="Google" id="ProtNLM"/>
    </source>
</evidence>
<keyword evidence="2" id="KW-1185">Reference proteome</keyword>
<comment type="caution">
    <text evidence="1">The sequence shown here is derived from an EMBL/GenBank/DDBJ whole genome shotgun (WGS) entry which is preliminary data.</text>
</comment>
<evidence type="ECO:0000313" key="2">
    <source>
        <dbReference type="Proteomes" id="UP001206692"/>
    </source>
</evidence>
<dbReference type="EMBL" id="JANGEW010000017">
    <property type="protein sequence ID" value="MCQ5343164.1"/>
    <property type="molecule type" value="Genomic_DNA"/>
</dbReference>
<dbReference type="Proteomes" id="UP001206692">
    <property type="component" value="Unassembled WGS sequence"/>
</dbReference>
<sequence>MKHELPYFYIGSAYGGNQDWLTDRMMNLGGCAAVTACDSSIYFTRYKDAQGLYPYETEDVAKKDYIAFTNVMKPYLRPRWGGIDRLDMYIDGMGQFLSDRGDDDITMDPWSGDKTADETKDVIKAQIDAGWPIPHLVLHHNNPNFKFYDWHWFLLTGYTEFDGDFMVKAVTYGSWRWLDFDGLWNTGHRKKGGLILYNRRS</sequence>
<dbReference type="RefSeq" id="WP_062412612.1">
    <property type="nucleotide sequence ID" value="NZ_JAJCIO010000014.1"/>
</dbReference>
<name>A0ABT1STM9_9FIRM</name>
<organism evidence="1 2">
    <name type="scientific">Megasphaera massiliensis</name>
    <dbReference type="NCBI Taxonomy" id="1232428"/>
    <lineage>
        <taxon>Bacteria</taxon>
        <taxon>Bacillati</taxon>
        <taxon>Bacillota</taxon>
        <taxon>Negativicutes</taxon>
        <taxon>Veillonellales</taxon>
        <taxon>Veillonellaceae</taxon>
        <taxon>Megasphaera</taxon>
    </lineage>
</organism>
<accession>A0ABT1STM9</accession>
<gene>
    <name evidence="1" type="ORF">NE675_09055</name>
</gene>
<protein>
    <recommendedName>
        <fullName evidence="3">Peptidase C39-like domain-containing protein</fullName>
    </recommendedName>
</protein>